<dbReference type="InterPro" id="IPR046372">
    <property type="entry name" value="PARG_cat_C"/>
</dbReference>
<evidence type="ECO:0000256" key="1">
    <source>
        <dbReference type="SAM" id="Coils"/>
    </source>
</evidence>
<sequence length="168" mass="19275">MSRLFTESSEDNEVLIITGTEQFSNYTGYSLSFRFAGPARPSINVQIDKLGRIMNPIVIRRQARLRREFLYRKGVEERKKAIQEKKERLSRALEGLSTKTNVVLFNFENYIWCIFSLIKIWLCVPSFAIDGRKIDTDLRKTAISLQKSLKWDTQAPALAEALAPEVGS</sequence>
<dbReference type="Pfam" id="PF05028">
    <property type="entry name" value="PARG_cat_C"/>
    <property type="match status" value="1"/>
</dbReference>
<name>A0ABP1RUN1_9HEXA</name>
<organism evidence="3 4">
    <name type="scientific">Orchesella dallaii</name>
    <dbReference type="NCBI Taxonomy" id="48710"/>
    <lineage>
        <taxon>Eukaryota</taxon>
        <taxon>Metazoa</taxon>
        <taxon>Ecdysozoa</taxon>
        <taxon>Arthropoda</taxon>
        <taxon>Hexapoda</taxon>
        <taxon>Collembola</taxon>
        <taxon>Entomobryomorpha</taxon>
        <taxon>Entomobryoidea</taxon>
        <taxon>Orchesellidae</taxon>
        <taxon>Orchesellinae</taxon>
        <taxon>Orchesella</taxon>
    </lineage>
</organism>
<accession>A0ABP1RUN1</accession>
<comment type="caution">
    <text evidence="3">The sequence shown here is derived from an EMBL/GenBank/DDBJ whole genome shotgun (WGS) entry which is preliminary data.</text>
</comment>
<feature type="domain" description="PARG catalytic Macro" evidence="2">
    <location>
        <begin position="1"/>
        <end position="59"/>
    </location>
</feature>
<evidence type="ECO:0000259" key="2">
    <source>
        <dbReference type="Pfam" id="PF05028"/>
    </source>
</evidence>
<gene>
    <name evidence="3" type="ORF">ODALV1_LOCUS26212</name>
</gene>
<reference evidence="3 4" key="1">
    <citation type="submission" date="2024-08" db="EMBL/GenBank/DDBJ databases">
        <authorList>
            <person name="Cucini C."/>
            <person name="Frati F."/>
        </authorList>
    </citation>
    <scope>NUCLEOTIDE SEQUENCE [LARGE SCALE GENOMIC DNA]</scope>
</reference>
<proteinExistence type="predicted"/>
<dbReference type="PANTHER" id="PTHR12837:SF0">
    <property type="entry name" value="POLY(ADP-RIBOSE) GLYCOHYDROLASE"/>
    <property type="match status" value="1"/>
</dbReference>
<dbReference type="EMBL" id="CAXLJM020000109">
    <property type="protein sequence ID" value="CAL8135937.1"/>
    <property type="molecule type" value="Genomic_DNA"/>
</dbReference>
<protein>
    <recommendedName>
        <fullName evidence="2">PARG catalytic Macro domain-containing protein</fullName>
    </recommendedName>
</protein>
<keyword evidence="1" id="KW-0175">Coiled coil</keyword>
<keyword evidence="4" id="KW-1185">Reference proteome</keyword>
<dbReference type="Proteomes" id="UP001642540">
    <property type="component" value="Unassembled WGS sequence"/>
</dbReference>
<dbReference type="PANTHER" id="PTHR12837">
    <property type="entry name" value="POLY ADP-RIBOSE GLYCOHYDROLASE"/>
    <property type="match status" value="1"/>
</dbReference>
<evidence type="ECO:0000313" key="3">
    <source>
        <dbReference type="EMBL" id="CAL8135937.1"/>
    </source>
</evidence>
<evidence type="ECO:0000313" key="4">
    <source>
        <dbReference type="Proteomes" id="UP001642540"/>
    </source>
</evidence>
<dbReference type="InterPro" id="IPR007724">
    <property type="entry name" value="Poly_GlycHdrlase"/>
</dbReference>
<feature type="coiled-coil region" evidence="1">
    <location>
        <begin position="72"/>
        <end position="99"/>
    </location>
</feature>